<comment type="caution">
    <text evidence="2">The sequence shown here is derived from an EMBL/GenBank/DDBJ whole genome shotgun (WGS) entry which is preliminary data.</text>
</comment>
<feature type="region of interest" description="Disordered" evidence="1">
    <location>
        <begin position="289"/>
        <end position="309"/>
    </location>
</feature>
<sequence length="690" mass="79076">MSLHQMLNSGQSGNPKPPAPVRRVLTRKIEKSPKPTPPRQVIQNVQMPQNANQSQPISQFPHQNIQNQQQIPQNQQSGQILLNRRPNQLNQQTNDDILTFSLMAKLLLPKDRLEKINSLFQKLLLGKLSFITISKHISSLLEICPVLLKTWEVLLNRNVCINHPIYTKLSEIVSYFKSNNLSTAVLCNYVSAIASAKQHSTPSIYLFEQLISNFDAFSKLQRSSVVLQYSLDLLRLLPKPVHPLRSTLEQPKNKPTFSEVLTEPYKEKPFSIYPRYTDISTFMMRNSKTKEHTTHRHVSARDTTYTPSHHQHTIPILDEQPCFFLNYLTKSLHSGHEGGSRGHDNRHTEIPIPITRDIHDVLEQPEIREHERDAIMAFGPDTNFIGHIVSVAGQTVYDEKTWNLIIKMLKSPSVRKHVSTLCHKRLPLIENAHREACTLCDIFLSTRPINKFLNSLRVPKQIEGMTFTYFNTSLEVSKYSKSVFNLYTTGPSQRYPYLTFFFRNFFSFLGGEGMHMLLIFPKSGVMALKYYSMLCEALEPLLSKSASSFVTYEASFDLACEEVQEKYPDGESALPHRFLSRVLKSITKNGTIVDDLSFDVYKHFGVKSTHVAKIASILSHFNAACHCLSAEPHWDEMKKMAQMFGTARDEQTLEARFLIYSEKMKFHSCEHMYIMKSSPDGRTISVSLNR</sequence>
<organism evidence="2 3">
    <name type="scientific">Tritrichomonas musculus</name>
    <dbReference type="NCBI Taxonomy" id="1915356"/>
    <lineage>
        <taxon>Eukaryota</taxon>
        <taxon>Metamonada</taxon>
        <taxon>Parabasalia</taxon>
        <taxon>Tritrichomonadida</taxon>
        <taxon>Tritrichomonadidae</taxon>
        <taxon>Tritrichomonas</taxon>
    </lineage>
</organism>
<evidence type="ECO:0000313" key="3">
    <source>
        <dbReference type="Proteomes" id="UP001470230"/>
    </source>
</evidence>
<evidence type="ECO:0000256" key="1">
    <source>
        <dbReference type="SAM" id="MobiDB-lite"/>
    </source>
</evidence>
<protein>
    <submittedName>
        <fullName evidence="2">Uncharacterized protein</fullName>
    </submittedName>
</protein>
<keyword evidence="3" id="KW-1185">Reference proteome</keyword>
<gene>
    <name evidence="2" type="ORF">M9Y10_043270</name>
</gene>
<dbReference type="EMBL" id="JAPFFF010000008">
    <property type="protein sequence ID" value="KAK8884164.1"/>
    <property type="molecule type" value="Genomic_DNA"/>
</dbReference>
<name>A0ABR2JZ86_9EUKA</name>
<dbReference type="Proteomes" id="UP001470230">
    <property type="component" value="Unassembled WGS sequence"/>
</dbReference>
<evidence type="ECO:0000313" key="2">
    <source>
        <dbReference type="EMBL" id="KAK8884164.1"/>
    </source>
</evidence>
<accession>A0ABR2JZ86</accession>
<proteinExistence type="predicted"/>
<feature type="region of interest" description="Disordered" evidence="1">
    <location>
        <begin position="1"/>
        <end position="40"/>
    </location>
</feature>
<feature type="compositionally biased region" description="Polar residues" evidence="1">
    <location>
        <begin position="1"/>
        <end position="14"/>
    </location>
</feature>
<reference evidence="2 3" key="1">
    <citation type="submission" date="2024-04" db="EMBL/GenBank/DDBJ databases">
        <title>Tritrichomonas musculus Genome.</title>
        <authorList>
            <person name="Alves-Ferreira E."/>
            <person name="Grigg M."/>
            <person name="Lorenzi H."/>
            <person name="Galac M."/>
        </authorList>
    </citation>
    <scope>NUCLEOTIDE SEQUENCE [LARGE SCALE GENOMIC DNA]</scope>
    <source>
        <strain evidence="2 3">EAF2021</strain>
    </source>
</reference>